<keyword evidence="2" id="KW-1185">Reference proteome</keyword>
<name>A0ABW2KUG8_9PROT</name>
<sequence>MGQVLYSSKGQTSWVVIQPFEQREGIMTLFGLADKEWAIISPLLPYKPARGAADG</sequence>
<evidence type="ECO:0000313" key="2">
    <source>
        <dbReference type="Proteomes" id="UP001596456"/>
    </source>
</evidence>
<protein>
    <recommendedName>
        <fullName evidence="3">Transposase</fullName>
    </recommendedName>
</protein>
<evidence type="ECO:0008006" key="3">
    <source>
        <dbReference type="Google" id="ProtNLM"/>
    </source>
</evidence>
<accession>A0ABW2KUG8</accession>
<dbReference type="Proteomes" id="UP001596456">
    <property type="component" value="Unassembled WGS sequence"/>
</dbReference>
<organism evidence="1 2">
    <name type="scientific">Rhodocista pekingensis</name>
    <dbReference type="NCBI Taxonomy" id="201185"/>
    <lineage>
        <taxon>Bacteria</taxon>
        <taxon>Pseudomonadati</taxon>
        <taxon>Pseudomonadota</taxon>
        <taxon>Alphaproteobacteria</taxon>
        <taxon>Rhodospirillales</taxon>
        <taxon>Azospirillaceae</taxon>
        <taxon>Rhodocista</taxon>
    </lineage>
</organism>
<reference evidence="2" key="1">
    <citation type="journal article" date="2019" name="Int. J. Syst. Evol. Microbiol.">
        <title>The Global Catalogue of Microorganisms (GCM) 10K type strain sequencing project: providing services to taxonomists for standard genome sequencing and annotation.</title>
        <authorList>
            <consortium name="The Broad Institute Genomics Platform"/>
            <consortium name="The Broad Institute Genome Sequencing Center for Infectious Disease"/>
            <person name="Wu L."/>
            <person name="Ma J."/>
        </authorList>
    </citation>
    <scope>NUCLEOTIDE SEQUENCE [LARGE SCALE GENOMIC DNA]</scope>
    <source>
        <strain evidence="2">CGMCC 1.16275</strain>
    </source>
</reference>
<dbReference type="RefSeq" id="WP_377357789.1">
    <property type="nucleotide sequence ID" value="NZ_JBHTCM010000008.1"/>
</dbReference>
<comment type="caution">
    <text evidence="1">The sequence shown here is derived from an EMBL/GenBank/DDBJ whole genome shotgun (WGS) entry which is preliminary data.</text>
</comment>
<gene>
    <name evidence="1" type="ORF">ACFQPS_07435</name>
</gene>
<evidence type="ECO:0000313" key="1">
    <source>
        <dbReference type="EMBL" id="MFC7332993.1"/>
    </source>
</evidence>
<proteinExistence type="predicted"/>
<dbReference type="EMBL" id="JBHTCM010000008">
    <property type="protein sequence ID" value="MFC7332993.1"/>
    <property type="molecule type" value="Genomic_DNA"/>
</dbReference>